<dbReference type="AlphaFoldDB" id="A0AAP0CND4"/>
<evidence type="ECO:0000313" key="7">
    <source>
        <dbReference type="Proteomes" id="UP001408789"/>
    </source>
</evidence>
<dbReference type="PANTHER" id="PTHR21402">
    <property type="entry name" value="GAMETOCYTE SPECIFIC FACTOR 1-RELATED"/>
    <property type="match status" value="1"/>
</dbReference>
<evidence type="ECO:0000259" key="5">
    <source>
        <dbReference type="PROSITE" id="PS51800"/>
    </source>
</evidence>
<dbReference type="Pfam" id="PF05253">
    <property type="entry name" value="zf-U11-48K"/>
    <property type="match status" value="1"/>
</dbReference>
<evidence type="ECO:0000256" key="2">
    <source>
        <dbReference type="ARBA" id="ARBA00022771"/>
    </source>
</evidence>
<accession>A0AAP0CND4</accession>
<protein>
    <recommendedName>
        <fullName evidence="5">CHHC U11-48K-type domain-containing protein</fullName>
    </recommendedName>
</protein>
<keyword evidence="1" id="KW-0479">Metal-binding</keyword>
<feature type="compositionally biased region" description="Polar residues" evidence="4">
    <location>
        <begin position="466"/>
        <end position="479"/>
    </location>
</feature>
<feature type="compositionally biased region" description="Basic residues" evidence="4">
    <location>
        <begin position="452"/>
        <end position="465"/>
    </location>
</feature>
<proteinExistence type="predicted"/>
<name>A0AAP0CND4_9ASTR</name>
<feature type="domain" description="CHHC U11-48K-type" evidence="5">
    <location>
        <begin position="65"/>
        <end position="92"/>
    </location>
</feature>
<dbReference type="InterPro" id="IPR051591">
    <property type="entry name" value="UPF0224_FAM112_RNA_Proc"/>
</dbReference>
<organism evidence="6 7">
    <name type="scientific">Deinandra increscens subsp. villosa</name>
    <dbReference type="NCBI Taxonomy" id="3103831"/>
    <lineage>
        <taxon>Eukaryota</taxon>
        <taxon>Viridiplantae</taxon>
        <taxon>Streptophyta</taxon>
        <taxon>Embryophyta</taxon>
        <taxon>Tracheophyta</taxon>
        <taxon>Spermatophyta</taxon>
        <taxon>Magnoliopsida</taxon>
        <taxon>eudicotyledons</taxon>
        <taxon>Gunneridae</taxon>
        <taxon>Pentapetalae</taxon>
        <taxon>asterids</taxon>
        <taxon>campanulids</taxon>
        <taxon>Asterales</taxon>
        <taxon>Asteraceae</taxon>
        <taxon>Asteroideae</taxon>
        <taxon>Heliantheae alliance</taxon>
        <taxon>Madieae</taxon>
        <taxon>Madiinae</taxon>
        <taxon>Deinandra</taxon>
    </lineage>
</organism>
<keyword evidence="3" id="KW-0862">Zinc</keyword>
<sequence length="479" mass="53999">MDFSYPAFSFPPPPNPNPNNFLTYQNPDIKTALSTLKHLIHLSKTTIRSLSDTLPSTATATATATVTCPYNPNHRLPPASLFHHHLRCPSSPAPIDDLSLTQSLLHYPNSLHSPSITPNLTNGANTADLSISLRDCHTSPDPNFFYRDCPAVVTFPQHHHDAHPIWLTLPAVLLSASDGGDVTHTVDGLSKLLPSEYYNATTEINQWTDYPSFYSYAVLRLIVVSSCYQKDSLMHWVLVSSPIYGVVIDVFLRDHILLLFRLCLKAIAREAIGHLVSISKGEPNSYRFECPVLITVFTWLASQFGILYGEINGKLFTVNMFKHSLLNDPSNSLMLCDDESSSLSDFSGETKTLNGKKTVLVSQVAAAVAALHERFAFEARIKAIRASCFVPVYQRVQEHEYISKKADEERRKRSNYRPIIEHDGVLWHRGGNQDSNKNKSQEELLAEERDYKRRRMSYRGKKMKRSTTQVSNDLFNYSQ</sequence>
<evidence type="ECO:0000313" key="6">
    <source>
        <dbReference type="EMBL" id="KAK9056483.1"/>
    </source>
</evidence>
<keyword evidence="2" id="KW-0863">Zinc-finger</keyword>
<dbReference type="PANTHER" id="PTHR21402:SF10">
    <property type="entry name" value="U11_U12 SMALL NUCLEAR RIBONUCLEOPROTEIN 48 KDA PROTEIN"/>
    <property type="match status" value="1"/>
</dbReference>
<dbReference type="Proteomes" id="UP001408789">
    <property type="component" value="Unassembled WGS sequence"/>
</dbReference>
<dbReference type="GO" id="GO:0008270">
    <property type="term" value="F:zinc ion binding"/>
    <property type="evidence" value="ECO:0007669"/>
    <property type="project" value="UniProtKB-KW"/>
</dbReference>
<keyword evidence="7" id="KW-1185">Reference proteome</keyword>
<dbReference type="PROSITE" id="PS51800">
    <property type="entry name" value="ZF_CHHC_U11_48K"/>
    <property type="match status" value="1"/>
</dbReference>
<reference evidence="6 7" key="1">
    <citation type="submission" date="2024-04" db="EMBL/GenBank/DDBJ databases">
        <title>The reference genome of an endangered Asteraceae, Deinandra increscens subsp. villosa, native to the Central Coast of California.</title>
        <authorList>
            <person name="Guilliams M."/>
            <person name="Hasenstab-Lehman K."/>
            <person name="Meyer R."/>
            <person name="Mcevoy S."/>
        </authorList>
    </citation>
    <scope>NUCLEOTIDE SEQUENCE [LARGE SCALE GENOMIC DNA]</scope>
    <source>
        <tissue evidence="6">Leaf</tissue>
    </source>
</reference>
<comment type="caution">
    <text evidence="6">The sequence shown here is derived from an EMBL/GenBank/DDBJ whole genome shotgun (WGS) entry which is preliminary data.</text>
</comment>
<evidence type="ECO:0000256" key="3">
    <source>
        <dbReference type="ARBA" id="ARBA00022833"/>
    </source>
</evidence>
<dbReference type="InterPro" id="IPR022776">
    <property type="entry name" value="TRM13/UPF0224_CHHC_Znf_dom"/>
</dbReference>
<evidence type="ECO:0000256" key="4">
    <source>
        <dbReference type="SAM" id="MobiDB-lite"/>
    </source>
</evidence>
<evidence type="ECO:0000256" key="1">
    <source>
        <dbReference type="ARBA" id="ARBA00022723"/>
    </source>
</evidence>
<dbReference type="EMBL" id="JBCNJP010000024">
    <property type="protein sequence ID" value="KAK9056483.1"/>
    <property type="molecule type" value="Genomic_DNA"/>
</dbReference>
<gene>
    <name evidence="6" type="ORF">SSX86_023844</name>
</gene>
<feature type="compositionally biased region" description="Basic and acidic residues" evidence="4">
    <location>
        <begin position="436"/>
        <end position="451"/>
    </location>
</feature>
<feature type="region of interest" description="Disordered" evidence="4">
    <location>
        <begin position="427"/>
        <end position="479"/>
    </location>
</feature>